<organism evidence="2 3">
    <name type="scientific">Candidatus Lloydbacteria bacterium RIFCSPHIGHO2_02_FULL_54_17</name>
    <dbReference type="NCBI Taxonomy" id="1798664"/>
    <lineage>
        <taxon>Bacteria</taxon>
        <taxon>Candidatus Lloydiibacteriota</taxon>
    </lineage>
</organism>
<reference evidence="2 3" key="1">
    <citation type="journal article" date="2016" name="Nat. Commun.">
        <title>Thousands of microbial genomes shed light on interconnected biogeochemical processes in an aquifer system.</title>
        <authorList>
            <person name="Anantharaman K."/>
            <person name="Brown C.T."/>
            <person name="Hug L.A."/>
            <person name="Sharon I."/>
            <person name="Castelle C.J."/>
            <person name="Probst A.J."/>
            <person name="Thomas B.C."/>
            <person name="Singh A."/>
            <person name="Wilkins M.J."/>
            <person name="Karaoz U."/>
            <person name="Brodie E.L."/>
            <person name="Williams K.H."/>
            <person name="Hubbard S.S."/>
            <person name="Banfield J.F."/>
        </authorList>
    </citation>
    <scope>NUCLEOTIDE SEQUENCE [LARGE SCALE GENOMIC DNA]</scope>
</reference>
<keyword evidence="1" id="KW-0812">Transmembrane</keyword>
<keyword evidence="1" id="KW-1133">Transmembrane helix</keyword>
<feature type="transmembrane region" description="Helical" evidence="1">
    <location>
        <begin position="122"/>
        <end position="142"/>
    </location>
</feature>
<evidence type="ECO:0000313" key="2">
    <source>
        <dbReference type="EMBL" id="OGZ10888.1"/>
    </source>
</evidence>
<feature type="transmembrane region" description="Helical" evidence="1">
    <location>
        <begin position="55"/>
        <end position="72"/>
    </location>
</feature>
<accession>A0A1G2DDM7</accession>
<evidence type="ECO:0000313" key="3">
    <source>
        <dbReference type="Proteomes" id="UP000178636"/>
    </source>
</evidence>
<sequence>MEQKERRFEITRAEFTLTQQQVDKYDNLLSTTKTWATTLWIATVGWAFQIRHKEVFLISLLILGIFWFFDALNKTFRQNYKKRREEVGAALRHYYETDEPPEHFTAPQLPAQDLSGAWKNAFLPHLMLPYLVLMCISLVFYLNF</sequence>
<dbReference type="EMBL" id="MHLO01000044">
    <property type="protein sequence ID" value="OGZ10888.1"/>
    <property type="molecule type" value="Genomic_DNA"/>
</dbReference>
<dbReference type="AlphaFoldDB" id="A0A1G2DDM7"/>
<name>A0A1G2DDM7_9BACT</name>
<keyword evidence="1" id="KW-0472">Membrane</keyword>
<gene>
    <name evidence="2" type="ORF">A3C93_00560</name>
</gene>
<evidence type="ECO:0000256" key="1">
    <source>
        <dbReference type="SAM" id="Phobius"/>
    </source>
</evidence>
<comment type="caution">
    <text evidence="2">The sequence shown here is derived from an EMBL/GenBank/DDBJ whole genome shotgun (WGS) entry which is preliminary data.</text>
</comment>
<dbReference type="Proteomes" id="UP000178636">
    <property type="component" value="Unassembled WGS sequence"/>
</dbReference>
<protein>
    <submittedName>
        <fullName evidence="2">Uncharacterized protein</fullName>
    </submittedName>
</protein>
<proteinExistence type="predicted"/>
<dbReference type="STRING" id="1798664.A3C93_00560"/>